<proteinExistence type="predicted"/>
<accession>A0A9K3HZN1</accession>
<evidence type="ECO:0000313" key="2">
    <source>
        <dbReference type="Proteomes" id="UP000215914"/>
    </source>
</evidence>
<protein>
    <submittedName>
        <fullName evidence="1">Uncharacterized protein</fullName>
    </submittedName>
</protein>
<dbReference type="Gramene" id="mRNA:HanXRQr2_Chr10g0452081">
    <property type="protein sequence ID" value="CDS:HanXRQr2_Chr10g0452081.1"/>
    <property type="gene ID" value="HanXRQr2_Chr10g0452081"/>
</dbReference>
<comment type="caution">
    <text evidence="1">The sequence shown here is derived from an EMBL/GenBank/DDBJ whole genome shotgun (WGS) entry which is preliminary data.</text>
</comment>
<reference evidence="1" key="2">
    <citation type="submission" date="2020-06" db="EMBL/GenBank/DDBJ databases">
        <title>Helianthus annuus Genome sequencing and assembly Release 2.</title>
        <authorList>
            <person name="Gouzy J."/>
            <person name="Langlade N."/>
            <person name="Munos S."/>
        </authorList>
    </citation>
    <scope>NUCLEOTIDE SEQUENCE</scope>
    <source>
        <tissue evidence="1">Leaves</tissue>
    </source>
</reference>
<keyword evidence="2" id="KW-1185">Reference proteome</keyword>
<dbReference type="AlphaFoldDB" id="A0A9K3HZN1"/>
<dbReference type="Proteomes" id="UP000215914">
    <property type="component" value="Unassembled WGS sequence"/>
</dbReference>
<evidence type="ECO:0000313" key="1">
    <source>
        <dbReference type="EMBL" id="KAF5787382.1"/>
    </source>
</evidence>
<reference evidence="1" key="1">
    <citation type="journal article" date="2017" name="Nature">
        <title>The sunflower genome provides insights into oil metabolism, flowering and Asterid evolution.</title>
        <authorList>
            <person name="Badouin H."/>
            <person name="Gouzy J."/>
            <person name="Grassa C.J."/>
            <person name="Murat F."/>
            <person name="Staton S.E."/>
            <person name="Cottret L."/>
            <person name="Lelandais-Briere C."/>
            <person name="Owens G.L."/>
            <person name="Carrere S."/>
            <person name="Mayjonade B."/>
            <person name="Legrand L."/>
            <person name="Gill N."/>
            <person name="Kane N.C."/>
            <person name="Bowers J.E."/>
            <person name="Hubner S."/>
            <person name="Bellec A."/>
            <person name="Berard A."/>
            <person name="Berges H."/>
            <person name="Blanchet N."/>
            <person name="Boniface M.C."/>
            <person name="Brunel D."/>
            <person name="Catrice O."/>
            <person name="Chaidir N."/>
            <person name="Claudel C."/>
            <person name="Donnadieu C."/>
            <person name="Faraut T."/>
            <person name="Fievet G."/>
            <person name="Helmstetter N."/>
            <person name="King M."/>
            <person name="Knapp S.J."/>
            <person name="Lai Z."/>
            <person name="Le Paslier M.C."/>
            <person name="Lippi Y."/>
            <person name="Lorenzon L."/>
            <person name="Mandel J.R."/>
            <person name="Marage G."/>
            <person name="Marchand G."/>
            <person name="Marquand E."/>
            <person name="Bret-Mestries E."/>
            <person name="Morien E."/>
            <person name="Nambeesan S."/>
            <person name="Nguyen T."/>
            <person name="Pegot-Espagnet P."/>
            <person name="Pouilly N."/>
            <person name="Raftis F."/>
            <person name="Sallet E."/>
            <person name="Schiex T."/>
            <person name="Thomas J."/>
            <person name="Vandecasteele C."/>
            <person name="Vares D."/>
            <person name="Vear F."/>
            <person name="Vautrin S."/>
            <person name="Crespi M."/>
            <person name="Mangin B."/>
            <person name="Burke J.M."/>
            <person name="Salse J."/>
            <person name="Munos S."/>
            <person name="Vincourt P."/>
            <person name="Rieseberg L.H."/>
            <person name="Langlade N.B."/>
        </authorList>
    </citation>
    <scope>NUCLEOTIDE SEQUENCE</scope>
    <source>
        <tissue evidence="1">Leaves</tissue>
    </source>
</reference>
<name>A0A9K3HZN1_HELAN</name>
<gene>
    <name evidence="1" type="ORF">HanXRQr2_Chr10g0452081</name>
</gene>
<dbReference type="EMBL" id="MNCJ02000325">
    <property type="protein sequence ID" value="KAF5787382.1"/>
    <property type="molecule type" value="Genomic_DNA"/>
</dbReference>
<sequence>MQNKSDKSMKYNEMGIAPVLLLPQRMKFNTVRITKTIPGKKNAIDHETDRHPSEVPLIVLHK</sequence>
<organism evidence="1 2">
    <name type="scientific">Helianthus annuus</name>
    <name type="common">Common sunflower</name>
    <dbReference type="NCBI Taxonomy" id="4232"/>
    <lineage>
        <taxon>Eukaryota</taxon>
        <taxon>Viridiplantae</taxon>
        <taxon>Streptophyta</taxon>
        <taxon>Embryophyta</taxon>
        <taxon>Tracheophyta</taxon>
        <taxon>Spermatophyta</taxon>
        <taxon>Magnoliopsida</taxon>
        <taxon>eudicotyledons</taxon>
        <taxon>Gunneridae</taxon>
        <taxon>Pentapetalae</taxon>
        <taxon>asterids</taxon>
        <taxon>campanulids</taxon>
        <taxon>Asterales</taxon>
        <taxon>Asteraceae</taxon>
        <taxon>Asteroideae</taxon>
        <taxon>Heliantheae alliance</taxon>
        <taxon>Heliantheae</taxon>
        <taxon>Helianthus</taxon>
    </lineage>
</organism>